<keyword evidence="2" id="KW-0812">Transmembrane</keyword>
<reference evidence="4" key="3">
    <citation type="submission" date="2021-08" db="EMBL/GenBank/DDBJ databases">
        <authorList>
            <person name="Tani A."/>
            <person name="Ola A."/>
            <person name="Ogura Y."/>
            <person name="Katsura K."/>
            <person name="Hayashi T."/>
        </authorList>
    </citation>
    <scope>NUCLEOTIDE SEQUENCE</scope>
    <source>
        <strain evidence="4">DSM 22415</strain>
    </source>
</reference>
<accession>A0A564FSC3</accession>
<feature type="region of interest" description="Disordered" evidence="1">
    <location>
        <begin position="80"/>
        <end position="118"/>
    </location>
</feature>
<feature type="signal peptide" evidence="3">
    <location>
        <begin position="1"/>
        <end position="22"/>
    </location>
</feature>
<dbReference type="EMBL" id="CABFVH010000001">
    <property type="protein sequence ID" value="VUF10620.1"/>
    <property type="molecule type" value="Genomic_DNA"/>
</dbReference>
<dbReference type="RefSeq" id="WP_186383696.1">
    <property type="nucleotide sequence ID" value="NZ_BPQI01000044.1"/>
</dbReference>
<evidence type="ECO:0000256" key="2">
    <source>
        <dbReference type="SAM" id="Phobius"/>
    </source>
</evidence>
<evidence type="ECO:0000313" key="7">
    <source>
        <dbReference type="Proteomes" id="UP001055303"/>
    </source>
</evidence>
<evidence type="ECO:0000313" key="4">
    <source>
        <dbReference type="EMBL" id="GJD55885.1"/>
    </source>
</evidence>
<keyword evidence="7" id="KW-1185">Reference proteome</keyword>
<organism evidence="5 6">
    <name type="scientific">Methylobacterium dankookense</name>
    <dbReference type="NCBI Taxonomy" id="560405"/>
    <lineage>
        <taxon>Bacteria</taxon>
        <taxon>Pseudomonadati</taxon>
        <taxon>Pseudomonadota</taxon>
        <taxon>Alphaproteobacteria</taxon>
        <taxon>Hyphomicrobiales</taxon>
        <taxon>Methylobacteriaceae</taxon>
        <taxon>Methylobacterium</taxon>
    </lineage>
</organism>
<protein>
    <recommendedName>
        <fullName evidence="8">Glycine zipper domain-containing protein</fullName>
    </recommendedName>
</protein>
<evidence type="ECO:0000256" key="1">
    <source>
        <dbReference type="SAM" id="MobiDB-lite"/>
    </source>
</evidence>
<keyword evidence="2" id="KW-1133">Transmembrane helix</keyword>
<name>A0A564FSC3_9HYPH</name>
<evidence type="ECO:0008006" key="8">
    <source>
        <dbReference type="Google" id="ProtNLM"/>
    </source>
</evidence>
<proteinExistence type="predicted"/>
<feature type="transmembrane region" description="Helical" evidence="2">
    <location>
        <begin position="32"/>
        <end position="58"/>
    </location>
</feature>
<feature type="chain" id="PRO_5021971513" description="Glycine zipper domain-containing protein" evidence="3">
    <location>
        <begin position="23"/>
        <end position="118"/>
    </location>
</feature>
<reference evidence="4" key="2">
    <citation type="journal article" date="2021" name="Front. Microbiol.">
        <title>Comprehensive Comparative Genomics and Phenotyping of Methylobacterium Species.</title>
        <authorList>
            <person name="Alessa O."/>
            <person name="Ogura Y."/>
            <person name="Fujitani Y."/>
            <person name="Takami H."/>
            <person name="Hayashi T."/>
            <person name="Sahin N."/>
            <person name="Tani A."/>
        </authorList>
    </citation>
    <scope>NUCLEOTIDE SEQUENCE</scope>
    <source>
        <strain evidence="4">DSM 22415</strain>
    </source>
</reference>
<reference evidence="5 6" key="1">
    <citation type="submission" date="2019-06" db="EMBL/GenBank/DDBJ databases">
        <authorList>
            <person name="Rodrigo-Torres L."/>
            <person name="Arahal R. D."/>
            <person name="Lucena T."/>
        </authorList>
    </citation>
    <scope>NUCLEOTIDE SEQUENCE [LARGE SCALE GENOMIC DNA]</scope>
    <source>
        <strain evidence="5 6">SW08-7</strain>
    </source>
</reference>
<sequence length="118" mass="11963">MKRVFFGLMLAGALAAPLSARAASNTTVGVGTGAIAGAVVGGPIGAVAGAIVGGVVGATSERPRRYRRARYRRSALPVRRVVQRTAPAPRGALTPTVSAEPAAPTSTGSTGRRWTDPR</sequence>
<keyword evidence="3" id="KW-0732">Signal</keyword>
<evidence type="ECO:0000313" key="6">
    <source>
        <dbReference type="Proteomes" id="UP000401717"/>
    </source>
</evidence>
<dbReference type="AlphaFoldDB" id="A0A564FSC3"/>
<evidence type="ECO:0000256" key="3">
    <source>
        <dbReference type="SAM" id="SignalP"/>
    </source>
</evidence>
<gene>
    <name evidence="4" type="ORF">IFDJLNFL_1776</name>
    <name evidence="5" type="ORF">MTDSW087_00288</name>
</gene>
<keyword evidence="2" id="KW-0472">Membrane</keyword>
<dbReference type="Proteomes" id="UP001055303">
    <property type="component" value="Unassembled WGS sequence"/>
</dbReference>
<dbReference type="EMBL" id="BPQI01000044">
    <property type="protein sequence ID" value="GJD55885.1"/>
    <property type="molecule type" value="Genomic_DNA"/>
</dbReference>
<evidence type="ECO:0000313" key="5">
    <source>
        <dbReference type="EMBL" id="VUF10620.1"/>
    </source>
</evidence>
<dbReference type="Proteomes" id="UP000401717">
    <property type="component" value="Unassembled WGS sequence"/>
</dbReference>